<name>A0A4Q1AUY1_9BACT</name>
<keyword evidence="3" id="KW-1185">Reference proteome</keyword>
<organism evidence="2 3">
    <name type="scientific">Halarcobacter mediterraneus</name>
    <dbReference type="NCBI Taxonomy" id="2023153"/>
    <lineage>
        <taxon>Bacteria</taxon>
        <taxon>Pseudomonadati</taxon>
        <taxon>Campylobacterota</taxon>
        <taxon>Epsilonproteobacteria</taxon>
        <taxon>Campylobacterales</taxon>
        <taxon>Arcobacteraceae</taxon>
        <taxon>Halarcobacter</taxon>
    </lineage>
</organism>
<comment type="caution">
    <text evidence="2">The sequence shown here is derived from an EMBL/GenBank/DDBJ whole genome shotgun (WGS) entry which is preliminary data.</text>
</comment>
<dbReference type="AlphaFoldDB" id="A0A4Q1AUY1"/>
<evidence type="ECO:0000256" key="1">
    <source>
        <dbReference type="SAM" id="Phobius"/>
    </source>
</evidence>
<keyword evidence="1" id="KW-1133">Transmembrane helix</keyword>
<dbReference type="Proteomes" id="UP000289718">
    <property type="component" value="Unassembled WGS sequence"/>
</dbReference>
<accession>A0A4Q1AUY1</accession>
<protein>
    <submittedName>
        <fullName evidence="2">Uncharacterized protein</fullName>
    </submittedName>
</protein>
<dbReference type="EMBL" id="NXIE01000006">
    <property type="protein sequence ID" value="RXK11610.1"/>
    <property type="molecule type" value="Genomic_DNA"/>
</dbReference>
<keyword evidence="1" id="KW-0472">Membrane</keyword>
<keyword evidence="1" id="KW-0812">Transmembrane</keyword>
<feature type="transmembrane region" description="Helical" evidence="1">
    <location>
        <begin position="30"/>
        <end position="48"/>
    </location>
</feature>
<proteinExistence type="predicted"/>
<sequence length="136" mass="16584">MQIMLIAIFFIFLIAYIIYKVNNKFEIKELTILFFIIVLLSILSYMFLEDKKHEVPELFKEKYEKVNNVKIEKFSFERLNNKMVSSKTNFIYNFDYIVKKENKEYICNVKNVKIKKIEDEFIFENFNSLNEKCIQK</sequence>
<gene>
    <name evidence="2" type="ORF">CP965_12630</name>
</gene>
<reference evidence="2 3" key="1">
    <citation type="submission" date="2017-09" db="EMBL/GenBank/DDBJ databases">
        <title>Genomics of the genus Arcobacter.</title>
        <authorList>
            <person name="Perez-Cataluna A."/>
            <person name="Figueras M.J."/>
            <person name="Salas-Masso N."/>
        </authorList>
    </citation>
    <scope>NUCLEOTIDE SEQUENCE [LARGE SCALE GENOMIC DNA]</scope>
    <source>
        <strain evidence="2 3">F156-34</strain>
    </source>
</reference>
<evidence type="ECO:0000313" key="2">
    <source>
        <dbReference type="EMBL" id="RXK11610.1"/>
    </source>
</evidence>
<evidence type="ECO:0000313" key="3">
    <source>
        <dbReference type="Proteomes" id="UP000289718"/>
    </source>
</evidence>